<organism evidence="3 4">
    <name type="scientific">Vitis vinifera</name>
    <name type="common">Grape</name>
    <dbReference type="NCBI Taxonomy" id="29760"/>
    <lineage>
        <taxon>Eukaryota</taxon>
        <taxon>Viridiplantae</taxon>
        <taxon>Streptophyta</taxon>
        <taxon>Embryophyta</taxon>
        <taxon>Tracheophyta</taxon>
        <taxon>Spermatophyta</taxon>
        <taxon>Magnoliopsida</taxon>
        <taxon>eudicotyledons</taxon>
        <taxon>Gunneridae</taxon>
        <taxon>Pentapetalae</taxon>
        <taxon>rosids</taxon>
        <taxon>Vitales</taxon>
        <taxon>Vitaceae</taxon>
        <taxon>Viteae</taxon>
        <taxon>Vitis</taxon>
    </lineage>
</organism>
<proteinExistence type="predicted"/>
<feature type="chain" id="PRO_5019451291" evidence="2">
    <location>
        <begin position="17"/>
        <end position="746"/>
    </location>
</feature>
<keyword evidence="2" id="KW-0732">Signal</keyword>
<comment type="caution">
    <text evidence="3">The sequence shown here is derived from an EMBL/GenBank/DDBJ whole genome shotgun (WGS) entry which is preliminary data.</text>
</comment>
<evidence type="ECO:0000256" key="2">
    <source>
        <dbReference type="SAM" id="SignalP"/>
    </source>
</evidence>
<feature type="signal peptide" evidence="2">
    <location>
        <begin position="1"/>
        <end position="16"/>
    </location>
</feature>
<dbReference type="EMBL" id="QGNW01000193">
    <property type="protein sequence ID" value="RVW86518.1"/>
    <property type="molecule type" value="Genomic_DNA"/>
</dbReference>
<protein>
    <submittedName>
        <fullName evidence="3">Uncharacterized protein</fullName>
    </submittedName>
</protein>
<gene>
    <name evidence="3" type="ORF">CK203_042223</name>
</gene>
<feature type="compositionally biased region" description="Basic residues" evidence="1">
    <location>
        <begin position="479"/>
        <end position="490"/>
    </location>
</feature>
<dbReference type="AlphaFoldDB" id="A0A438HPY3"/>
<dbReference type="Proteomes" id="UP000288805">
    <property type="component" value="Unassembled WGS sequence"/>
</dbReference>
<evidence type="ECO:0000313" key="3">
    <source>
        <dbReference type="EMBL" id="RVW86518.1"/>
    </source>
</evidence>
<reference evidence="3 4" key="1">
    <citation type="journal article" date="2018" name="PLoS Genet.">
        <title>Population sequencing reveals clonal diversity and ancestral inbreeding in the grapevine cultivar Chardonnay.</title>
        <authorList>
            <person name="Roach M.J."/>
            <person name="Johnson D.L."/>
            <person name="Bohlmann J."/>
            <person name="van Vuuren H.J."/>
            <person name="Jones S.J."/>
            <person name="Pretorius I.S."/>
            <person name="Schmidt S.A."/>
            <person name="Borneman A.R."/>
        </authorList>
    </citation>
    <scope>NUCLEOTIDE SEQUENCE [LARGE SCALE GENOMIC DNA]</scope>
    <source>
        <strain evidence="4">cv. Chardonnay</strain>
        <tissue evidence="3">Leaf</tissue>
    </source>
</reference>
<evidence type="ECO:0000256" key="1">
    <source>
        <dbReference type="SAM" id="MobiDB-lite"/>
    </source>
</evidence>
<evidence type="ECO:0000313" key="4">
    <source>
        <dbReference type="Proteomes" id="UP000288805"/>
    </source>
</evidence>
<sequence length="746" mass="85386">MLLLLGVASLMCRTDSVVFELPGSPEIHPARSALLDTWMPSCLSIWEVHLGYMAYYRSRRDLRILVGLCTYPHSRDVCRGDDLFTIVMTIPQWSLSGVIQSITAFITRSRDIVFASQVTVLAIFIEMSFQCSRMFGCDCLTIRDSSVDCSNNLSRLTEFLSDLSDGLKAMRHATLGHTPSLSLSDLLRTFSPFNLFLDLCESLYWGIPLSLGHPPTVTLFRAPLLSVYLGHPPPLVFTTMDFHPWTFEIITTIDFLLWAFQIHHMDFHPWAFEIITTIDFHLWAFQLFHHHGFHLWAFLLYHHRRVIAPSVRIPWYCILPSWFCIRPRFSSLHYPVLIVYSSRSPHRAISFGRILVRLESLCSSASLSEFAFHYYPYGGLLGSSVEFTSFHSLFTLTFHSNSPIPYTRELYQEGHICRPPFRHGSLFLYLFLQITFLASRTLTRGGTFWREVSQAIRWLQKEWDRKGGCNRDRWEGKSGKRRSRKLRTKERRVVGKSPGHRAEKEISRVCCVLCPILTSIFHRNSLDVGPMDETMKWVVIPISSLKLAGIRHPPPHPFFSHSFSIPLPHLHGVSRVHAILHSFTYSLKPLTQASTSMQPTKPVSLSKLSPTCGSSLKKCHVALSPLDTQTAPCDTWHRSFHPDGNSHSFHPGISHLKFFPPTFHPDVLHPESSPPTFYPDISHSEFFPADIPFGYRPSGILLRQHFTRVSHIRNSSPPTIHSDISHAEFFPTDIPSGYRPSEILLR</sequence>
<accession>A0A438HPY3</accession>
<name>A0A438HPY3_VITVI</name>
<feature type="region of interest" description="Disordered" evidence="1">
    <location>
        <begin position="470"/>
        <end position="498"/>
    </location>
</feature>